<name>A0A8H3B3K2_9AGAM</name>
<dbReference type="InterPro" id="IPR034600">
    <property type="entry name" value="Ribosomal_bL31m"/>
</dbReference>
<sequence length="143" mass="16473">MSFVPRSRITIQTLSLKRYRHSNSGSPYGKSHMTPTIPRLPNPVVPTYPQTVFRSDGSSFTHRTTAPRSVIRLTRDTTNNPVWQPGLEARAGEEEDLSGRLGRYKRRFDEESQFVEGELEGLMDQTKSTQNLEKMRDRKPKHK</sequence>
<evidence type="ECO:0000313" key="3">
    <source>
        <dbReference type="Proteomes" id="UP000663843"/>
    </source>
</evidence>
<feature type="region of interest" description="Disordered" evidence="1">
    <location>
        <begin position="119"/>
        <end position="143"/>
    </location>
</feature>
<evidence type="ECO:0000256" key="1">
    <source>
        <dbReference type="SAM" id="MobiDB-lite"/>
    </source>
</evidence>
<dbReference type="GO" id="GO:0003735">
    <property type="term" value="F:structural constituent of ribosome"/>
    <property type="evidence" value="ECO:0007669"/>
    <property type="project" value="InterPro"/>
</dbReference>
<dbReference type="PANTHER" id="PTHR28174:SF1">
    <property type="entry name" value="LARGE RIBOSOMAL SUBUNIT PROTEIN BL31M"/>
    <property type="match status" value="1"/>
</dbReference>
<dbReference type="AlphaFoldDB" id="A0A8H3B3K2"/>
<comment type="caution">
    <text evidence="2">The sequence shown here is derived from an EMBL/GenBank/DDBJ whole genome shotgun (WGS) entry which is preliminary data.</text>
</comment>
<dbReference type="Proteomes" id="UP000663843">
    <property type="component" value="Unassembled WGS sequence"/>
</dbReference>
<dbReference type="PANTHER" id="PTHR28174">
    <property type="entry name" value="54S RIBOSOMAL PROTEIN L36, MITOCHONDRIAL"/>
    <property type="match status" value="1"/>
</dbReference>
<protein>
    <recommendedName>
        <fullName evidence="4">54S ribosomal protein L36, mitochondrial</fullName>
    </recommendedName>
</protein>
<dbReference type="GO" id="GO:0032543">
    <property type="term" value="P:mitochondrial translation"/>
    <property type="evidence" value="ECO:0007669"/>
    <property type="project" value="InterPro"/>
</dbReference>
<feature type="region of interest" description="Disordered" evidence="1">
    <location>
        <begin position="20"/>
        <end position="43"/>
    </location>
</feature>
<accession>A0A8H3B3K2</accession>
<evidence type="ECO:0008006" key="4">
    <source>
        <dbReference type="Google" id="ProtNLM"/>
    </source>
</evidence>
<dbReference type="GO" id="GO:0005762">
    <property type="term" value="C:mitochondrial large ribosomal subunit"/>
    <property type="evidence" value="ECO:0007669"/>
    <property type="project" value="InterPro"/>
</dbReference>
<gene>
    <name evidence="2" type="ORF">RDB_LOCUS81836</name>
</gene>
<reference evidence="2" key="1">
    <citation type="submission" date="2021-01" db="EMBL/GenBank/DDBJ databases">
        <authorList>
            <person name="Kaushik A."/>
        </authorList>
    </citation>
    <scope>NUCLEOTIDE SEQUENCE</scope>
    <source>
        <strain evidence="2">AG2-2IIIB</strain>
    </source>
</reference>
<evidence type="ECO:0000313" key="2">
    <source>
        <dbReference type="EMBL" id="CAE6446671.1"/>
    </source>
</evidence>
<dbReference type="Gene3D" id="6.20.130.10">
    <property type="match status" value="1"/>
</dbReference>
<dbReference type="EMBL" id="CAJMWT010002552">
    <property type="protein sequence ID" value="CAE6446671.1"/>
    <property type="molecule type" value="Genomic_DNA"/>
</dbReference>
<proteinExistence type="predicted"/>
<organism evidence="2 3">
    <name type="scientific">Rhizoctonia solani</name>
    <dbReference type="NCBI Taxonomy" id="456999"/>
    <lineage>
        <taxon>Eukaryota</taxon>
        <taxon>Fungi</taxon>
        <taxon>Dikarya</taxon>
        <taxon>Basidiomycota</taxon>
        <taxon>Agaricomycotina</taxon>
        <taxon>Agaricomycetes</taxon>
        <taxon>Cantharellales</taxon>
        <taxon>Ceratobasidiaceae</taxon>
        <taxon>Rhizoctonia</taxon>
    </lineage>
</organism>